<dbReference type="PANTHER" id="PTHR43133:SF53">
    <property type="entry name" value="ECF RNA POLYMERASE SIGMA-E FACTOR"/>
    <property type="match status" value="1"/>
</dbReference>
<evidence type="ECO:0000313" key="14">
    <source>
        <dbReference type="Proteomes" id="UP001224812"/>
    </source>
</evidence>
<dbReference type="InterPro" id="IPR014284">
    <property type="entry name" value="RNA_pol_sigma-70_dom"/>
</dbReference>
<evidence type="ECO:0000313" key="13">
    <source>
        <dbReference type="Proteomes" id="UP000198883"/>
    </source>
</evidence>
<evidence type="ECO:0000259" key="8">
    <source>
        <dbReference type="Pfam" id="PF08281"/>
    </source>
</evidence>
<dbReference type="PROSITE" id="PS01063">
    <property type="entry name" value="SIGMA70_ECF"/>
    <property type="match status" value="1"/>
</dbReference>
<dbReference type="GO" id="GO:0016987">
    <property type="term" value="F:sigma factor activity"/>
    <property type="evidence" value="ECO:0007669"/>
    <property type="project" value="UniProtKB-KW"/>
</dbReference>
<protein>
    <recommendedName>
        <fullName evidence="6">RNA polymerase sigma factor</fullName>
    </recommendedName>
</protein>
<dbReference type="Pfam" id="PF08281">
    <property type="entry name" value="Sigma70_r4_2"/>
    <property type="match status" value="1"/>
</dbReference>
<dbReference type="Proteomes" id="UP000198883">
    <property type="component" value="Unassembled WGS sequence"/>
</dbReference>
<dbReference type="InterPro" id="IPR036388">
    <property type="entry name" value="WH-like_DNA-bd_sf"/>
</dbReference>
<dbReference type="InterPro" id="IPR014286">
    <property type="entry name" value="RNA_pol_sigma70_RpoE"/>
</dbReference>
<sequence>MSEQQTDQELVELAQNGNKKAFNLLVIRYQNRVAGLLTRYVAQDDIPDIVQESFIKAYRALNTFRGESAFYTWLYRIAVNTAKNHLTSLGRRPPREDILAEDAESYDSGTYLREMDTPENMVLSDELKKVVFETINNLPDELKSAITLRELEGLSYEEIAEVMQCPVGTVRSRIFRAREAIDAKINPLIH</sequence>
<feature type="domain" description="RNA polymerase sigma factor 70 region 4 type 2" evidence="8">
    <location>
        <begin position="133"/>
        <end position="180"/>
    </location>
</feature>
<dbReference type="InterPro" id="IPR013324">
    <property type="entry name" value="RNA_pol_sigma_r3/r4-like"/>
</dbReference>
<evidence type="ECO:0000256" key="6">
    <source>
        <dbReference type="RuleBase" id="RU000716"/>
    </source>
</evidence>
<dbReference type="InterPro" id="IPR013249">
    <property type="entry name" value="RNA_pol_sigma70_r4_t2"/>
</dbReference>
<keyword evidence="14" id="KW-1185">Reference proteome</keyword>
<evidence type="ECO:0000256" key="3">
    <source>
        <dbReference type="ARBA" id="ARBA00023082"/>
    </source>
</evidence>
<comment type="similarity">
    <text evidence="1 6">Belongs to the sigma-70 factor family. ECF subfamily.</text>
</comment>
<dbReference type="FunFam" id="1.10.1740.10:FF:000001">
    <property type="entry name" value="RNA polymerase sigma factor"/>
    <property type="match status" value="1"/>
</dbReference>
<dbReference type="Proteomes" id="UP001231736">
    <property type="component" value="Unassembled WGS sequence"/>
</dbReference>
<dbReference type="NCBIfam" id="TIGR02937">
    <property type="entry name" value="sigma70-ECF"/>
    <property type="match status" value="1"/>
</dbReference>
<dbReference type="EMBL" id="JASAYT010000001">
    <property type="protein sequence ID" value="MDP8173903.1"/>
    <property type="molecule type" value="Genomic_DNA"/>
</dbReference>
<dbReference type="InterPro" id="IPR039425">
    <property type="entry name" value="RNA_pol_sigma-70-like"/>
</dbReference>
<dbReference type="Pfam" id="PF04542">
    <property type="entry name" value="Sigma70_r2"/>
    <property type="match status" value="1"/>
</dbReference>
<organism evidence="12 13">
    <name type="scientific">Phocoenobacter skyensis</name>
    <dbReference type="NCBI Taxonomy" id="97481"/>
    <lineage>
        <taxon>Bacteria</taxon>
        <taxon>Pseudomonadati</taxon>
        <taxon>Pseudomonadota</taxon>
        <taxon>Gammaproteobacteria</taxon>
        <taxon>Pasteurellales</taxon>
        <taxon>Pasteurellaceae</taxon>
        <taxon>Phocoenobacter</taxon>
    </lineage>
</organism>
<dbReference type="CDD" id="cd06171">
    <property type="entry name" value="Sigma70_r4"/>
    <property type="match status" value="1"/>
</dbReference>
<dbReference type="Proteomes" id="UP001236239">
    <property type="component" value="Unassembled WGS sequence"/>
</dbReference>
<dbReference type="AlphaFoldDB" id="A0A1H7VRF3"/>
<proteinExistence type="inferred from homology"/>
<dbReference type="GO" id="GO:0003677">
    <property type="term" value="F:DNA binding"/>
    <property type="evidence" value="ECO:0007669"/>
    <property type="project" value="UniProtKB-KW"/>
</dbReference>
<evidence type="ECO:0000256" key="1">
    <source>
        <dbReference type="ARBA" id="ARBA00010641"/>
    </source>
</evidence>
<keyword evidence="4 6" id="KW-0238">DNA-binding</keyword>
<accession>A0A1H7VRF3</accession>
<dbReference type="GeneID" id="83544431"/>
<keyword evidence="5 6" id="KW-0804">Transcription</keyword>
<dbReference type="Gene3D" id="1.10.1740.10">
    <property type="match status" value="1"/>
</dbReference>
<dbReference type="GO" id="GO:0006352">
    <property type="term" value="P:DNA-templated transcription initiation"/>
    <property type="evidence" value="ECO:0007669"/>
    <property type="project" value="InterPro"/>
</dbReference>
<reference evidence="10" key="4">
    <citation type="journal article" date="2023" name="Front. Microbiol.">
        <title>Phylogeography and host specificity of Pasteurellaceae pathogenic to sea-farmed fish in the north-east Atlantic.</title>
        <authorList>
            <person name="Gulla S."/>
            <person name="Colquhoun D.J."/>
            <person name="Olsen A.B."/>
            <person name="Spilsberg B."/>
            <person name="Lagesen K."/>
            <person name="Aakesson C.P."/>
            <person name="Strom S."/>
            <person name="Manji F."/>
            <person name="Birkbeck T.H."/>
            <person name="Nilsen H.K."/>
        </authorList>
    </citation>
    <scope>NUCLEOTIDE SEQUENCE</scope>
    <source>
        <strain evidence="11">98B1</strain>
        <strain evidence="10">TW16_20</strain>
    </source>
</reference>
<dbReference type="EMBL" id="JASAVS010000003">
    <property type="protein sequence ID" value="MDP8084809.1"/>
    <property type="molecule type" value="Genomic_DNA"/>
</dbReference>
<evidence type="ECO:0000313" key="10">
    <source>
        <dbReference type="EMBL" id="MDP8172318.1"/>
    </source>
</evidence>
<reference evidence="12" key="2">
    <citation type="submission" date="2016-10" db="EMBL/GenBank/DDBJ databases">
        <authorList>
            <person name="de Groot N.N."/>
        </authorList>
    </citation>
    <scope>NUCLEOTIDE SEQUENCE [LARGE SCALE GENOMIC DNA]</scope>
    <source>
        <strain evidence="12">DSM 24204</strain>
    </source>
</reference>
<gene>
    <name evidence="9" type="primary">rpoE</name>
    <name evidence="9" type="ORF">QJT92_02515</name>
    <name evidence="10" type="ORF">QJU93_02970</name>
    <name evidence="11" type="ORF">QJU97_00285</name>
    <name evidence="12" type="ORF">SAMN05444853_10570</name>
</gene>
<dbReference type="NCBIfam" id="TIGR02939">
    <property type="entry name" value="RpoE_Sigma70"/>
    <property type="match status" value="1"/>
</dbReference>
<dbReference type="PANTHER" id="PTHR43133">
    <property type="entry name" value="RNA POLYMERASE ECF-TYPE SIGMA FACTO"/>
    <property type="match status" value="1"/>
</dbReference>
<dbReference type="SUPFAM" id="SSF88946">
    <property type="entry name" value="Sigma2 domain of RNA polymerase sigma factors"/>
    <property type="match status" value="1"/>
</dbReference>
<evidence type="ECO:0000259" key="7">
    <source>
        <dbReference type="Pfam" id="PF04542"/>
    </source>
</evidence>
<evidence type="ECO:0000313" key="11">
    <source>
        <dbReference type="EMBL" id="MDP8173903.1"/>
    </source>
</evidence>
<dbReference type="EMBL" id="JASAYQ010000003">
    <property type="protein sequence ID" value="MDP8172318.1"/>
    <property type="molecule type" value="Genomic_DNA"/>
</dbReference>
<dbReference type="InterPro" id="IPR000838">
    <property type="entry name" value="RNA_pol_sigma70_ECF_CS"/>
</dbReference>
<dbReference type="InterPro" id="IPR013325">
    <property type="entry name" value="RNA_pol_sigma_r2"/>
</dbReference>
<dbReference type="EMBL" id="FOBN01000005">
    <property type="protein sequence ID" value="SEM11377.1"/>
    <property type="molecule type" value="Genomic_DNA"/>
</dbReference>
<dbReference type="InterPro" id="IPR007627">
    <property type="entry name" value="RNA_pol_sigma70_r2"/>
</dbReference>
<reference evidence="9 14" key="3">
    <citation type="journal article" date="2023" name="Front. Microbiol.">
        <title>Phylogeography and host specificity of Pasteurellaceae pathogenic to sea-farmed fish in the north-east Atlantic.</title>
        <authorList>
            <person name="Gulla S."/>
            <person name="Colquhoun D.J."/>
            <person name="Olsen A.B."/>
            <person name="Spilsberg B."/>
            <person name="Lagesen K."/>
            <person name="Aakesson C.P."/>
            <person name="Strom S."/>
            <person name="Manji F."/>
            <person name="Birkbeck T.H."/>
            <person name="Nilsen H.K."/>
        </authorList>
    </citation>
    <scope>NUCLEOTIDE SEQUENCE [LARGE SCALE GENOMIC DNA]</scope>
    <source>
        <strain evidence="9 14">VIO11850</strain>
    </source>
</reference>
<keyword evidence="3 6" id="KW-0731">Sigma factor</keyword>
<feature type="domain" description="RNA polymerase sigma-70 region 2" evidence="7">
    <location>
        <begin position="25"/>
        <end position="91"/>
    </location>
</feature>
<evidence type="ECO:0000313" key="12">
    <source>
        <dbReference type="EMBL" id="SEM11377.1"/>
    </source>
</evidence>
<evidence type="ECO:0000256" key="5">
    <source>
        <dbReference type="ARBA" id="ARBA00023163"/>
    </source>
</evidence>
<dbReference type="Gene3D" id="1.10.10.10">
    <property type="entry name" value="Winged helix-like DNA-binding domain superfamily/Winged helix DNA-binding domain"/>
    <property type="match status" value="1"/>
</dbReference>
<dbReference type="Proteomes" id="UP001224812">
    <property type="component" value="Unassembled WGS sequence"/>
</dbReference>
<reference evidence="13" key="1">
    <citation type="submission" date="2016-10" db="EMBL/GenBank/DDBJ databases">
        <authorList>
            <person name="Varghese N."/>
            <person name="Submissions S."/>
        </authorList>
    </citation>
    <scope>NUCLEOTIDE SEQUENCE [LARGE SCALE GENOMIC DNA]</scope>
    <source>
        <strain evidence="13">DSM 24204</strain>
    </source>
</reference>
<evidence type="ECO:0000256" key="2">
    <source>
        <dbReference type="ARBA" id="ARBA00023015"/>
    </source>
</evidence>
<dbReference type="SUPFAM" id="SSF88659">
    <property type="entry name" value="Sigma3 and sigma4 domains of RNA polymerase sigma factors"/>
    <property type="match status" value="1"/>
</dbReference>
<dbReference type="OrthoDB" id="9780326at2"/>
<evidence type="ECO:0000313" key="9">
    <source>
        <dbReference type="EMBL" id="MDP8084809.1"/>
    </source>
</evidence>
<keyword evidence="2 6" id="KW-0805">Transcription regulation</keyword>
<evidence type="ECO:0000256" key="4">
    <source>
        <dbReference type="ARBA" id="ARBA00023125"/>
    </source>
</evidence>
<dbReference type="STRING" id="97481.SAMN05444853_10570"/>
<name>A0A1H7VRF3_9PAST</name>
<dbReference type="RefSeq" id="WP_090920943.1">
    <property type="nucleotide sequence ID" value="NZ_CP016180.1"/>
</dbReference>